<evidence type="ECO:0000313" key="3">
    <source>
        <dbReference type="Proteomes" id="UP001203207"/>
    </source>
</evidence>
<reference evidence="2" key="2">
    <citation type="submission" date="2022-02" db="EMBL/GenBank/DDBJ databases">
        <authorList>
            <person name="Elcheninov A.G."/>
            <person name="Sorokin D.Y."/>
            <person name="Kublanov I.V."/>
        </authorList>
    </citation>
    <scope>NUCLEOTIDE SEQUENCE</scope>
    <source>
        <strain evidence="2">AArc-St2</strain>
    </source>
</reference>
<comment type="similarity">
    <text evidence="1">Belongs to the CTAG/PCC1 family.</text>
</comment>
<dbReference type="AlphaFoldDB" id="A0AAE3FTV2"/>
<dbReference type="Pfam" id="PF09341">
    <property type="entry name" value="Pcc1"/>
    <property type="match status" value="1"/>
</dbReference>
<evidence type="ECO:0000256" key="1">
    <source>
        <dbReference type="ARBA" id="ARBA00007073"/>
    </source>
</evidence>
<dbReference type="EMBL" id="JAKRVX010000001">
    <property type="protein sequence ID" value="MCL9815542.1"/>
    <property type="molecule type" value="Genomic_DNA"/>
</dbReference>
<proteinExistence type="inferred from homology"/>
<evidence type="ECO:0000313" key="2">
    <source>
        <dbReference type="EMBL" id="MCL9815542.1"/>
    </source>
</evidence>
<organism evidence="2 3">
    <name type="scientific">Natronocalculus amylovorans</name>
    <dbReference type="NCBI Taxonomy" id="2917812"/>
    <lineage>
        <taxon>Archaea</taxon>
        <taxon>Methanobacteriati</taxon>
        <taxon>Methanobacteriota</taxon>
        <taxon>Stenosarchaea group</taxon>
        <taxon>Halobacteria</taxon>
        <taxon>Halobacteriales</taxon>
        <taxon>Haloferacaceae</taxon>
        <taxon>Natronocalculus</taxon>
    </lineage>
</organism>
<sequence>MSHADHTASFSFQYDTERCARIVTDAVSIEVGELAEDRAHATVSRDGSTVTVTVHATDLIALRAGTNSWLRLVSVAESIADMVSYSTEDPNTK</sequence>
<dbReference type="NCBIfam" id="NF011470">
    <property type="entry name" value="PRK14887.1"/>
    <property type="match status" value="1"/>
</dbReference>
<dbReference type="Proteomes" id="UP001203207">
    <property type="component" value="Unassembled WGS sequence"/>
</dbReference>
<dbReference type="InterPro" id="IPR015419">
    <property type="entry name" value="CTAG/Pcc1"/>
</dbReference>
<dbReference type="RefSeq" id="WP_174652919.1">
    <property type="nucleotide sequence ID" value="NZ_JAKRVX010000001.1"/>
</dbReference>
<gene>
    <name evidence="2" type="ORF">AArcSt2_01145</name>
</gene>
<protein>
    <submittedName>
        <fullName evidence="2">KEOPS complex Pcc1-like subunit</fullName>
    </submittedName>
</protein>
<dbReference type="Gene3D" id="3.30.310.50">
    <property type="entry name" value="Alpha-D-phosphohexomutase, C-terminal domain"/>
    <property type="match status" value="1"/>
</dbReference>
<accession>A0AAE3FTV2</accession>
<name>A0AAE3FTV2_9EURY</name>
<keyword evidence="3" id="KW-1185">Reference proteome</keyword>
<reference evidence="2" key="1">
    <citation type="journal article" date="2022" name="Syst. Appl. Microbiol.">
        <title>Natronocalculus amylovorans gen. nov., sp. nov., and Natranaeroarchaeum aerophilus sp. nov., dominant culturable amylolytic natronoarchaea from hypersaline soda lakes in southwestern Siberia.</title>
        <authorList>
            <person name="Sorokin D.Y."/>
            <person name="Elcheninov A.G."/>
            <person name="Khizhniak T.V."/>
            <person name="Koenen M."/>
            <person name="Bale N.J."/>
            <person name="Damste J.S.S."/>
            <person name="Kublanov I.V."/>
        </authorList>
    </citation>
    <scope>NUCLEOTIDE SEQUENCE</scope>
    <source>
        <strain evidence="2">AArc-St2</strain>
    </source>
</reference>
<comment type="caution">
    <text evidence="2">The sequence shown here is derived from an EMBL/GenBank/DDBJ whole genome shotgun (WGS) entry which is preliminary data.</text>
</comment>